<accession>A0ACC0Z5F3</accession>
<protein>
    <submittedName>
        <fullName evidence="1">Uncharacterized protein</fullName>
    </submittedName>
</protein>
<sequence length="541" mass="62480">MSLHVSAVPSTVKNNAKEETKRRSADFHPSIWGHHFLSYATDSMESDDDNAKLLKLKEEIKSMLMDDANKSLQKLDLVNVIQCLGVSYHFESEVNEILEKVCQAHNESDSGDDTDDLYFISLKFRLLRQHGYKISCDVFNEFKDNNGSFKASLAEDVRGLISLYEASNLRVHGENILDEALTFTTNHLESQVATQPSSPLAGQVKHALTRPLRKSLPRLEARYYMSIYHKEASHNEVILTFAKLDFNILQKLHQKELSAITKWWKDLNFAQELPFARDRIVECYFWILGVYFEPEYLMGRRFLTKVISITSIIDDIYDVYGTIDELELLTSAIERWNISAIDQLPDYMKLCYNALLDIYSEIEPEMADQGKLYRLDFAKEAMKSIVRNYHTEAKWCHEKYFPTLDEYMSVALVTSAYHLLTTTSFVGMGDVATKEAFEWLFSYPKHEQKRGHVASAIECHMKDHGVSEEETLKVFREQIANAWKDINEAFLKPTAFSLPLLERILNFTRVIDLLYKDGDCYTNSYLTKDHVASLLRDPVQL</sequence>
<comment type="caution">
    <text evidence="1">The sequence shown here is derived from an EMBL/GenBank/DDBJ whole genome shotgun (WGS) entry which is preliminary data.</text>
</comment>
<evidence type="ECO:0000313" key="2">
    <source>
        <dbReference type="Proteomes" id="UP001163603"/>
    </source>
</evidence>
<evidence type="ECO:0000313" key="1">
    <source>
        <dbReference type="EMBL" id="KAJ0046532.1"/>
    </source>
</evidence>
<dbReference type="Proteomes" id="UP001163603">
    <property type="component" value="Chromosome 3"/>
</dbReference>
<dbReference type="EMBL" id="CM047738">
    <property type="protein sequence ID" value="KAJ0046532.1"/>
    <property type="molecule type" value="Genomic_DNA"/>
</dbReference>
<reference evidence="2" key="1">
    <citation type="journal article" date="2023" name="G3 (Bethesda)">
        <title>Genome assembly and association tests identify interacting loci associated with vigor, precocity, and sex in interspecific pistachio rootstocks.</title>
        <authorList>
            <person name="Palmer W."/>
            <person name="Jacygrad E."/>
            <person name="Sagayaradj S."/>
            <person name="Cavanaugh K."/>
            <person name="Han R."/>
            <person name="Bertier L."/>
            <person name="Beede B."/>
            <person name="Kafkas S."/>
            <person name="Golino D."/>
            <person name="Preece J."/>
            <person name="Michelmore R."/>
        </authorList>
    </citation>
    <scope>NUCLEOTIDE SEQUENCE [LARGE SCALE GENOMIC DNA]</scope>
</reference>
<gene>
    <name evidence="1" type="ORF">Pint_04323</name>
</gene>
<name>A0ACC0Z5F3_9ROSI</name>
<organism evidence="1 2">
    <name type="scientific">Pistacia integerrima</name>
    <dbReference type="NCBI Taxonomy" id="434235"/>
    <lineage>
        <taxon>Eukaryota</taxon>
        <taxon>Viridiplantae</taxon>
        <taxon>Streptophyta</taxon>
        <taxon>Embryophyta</taxon>
        <taxon>Tracheophyta</taxon>
        <taxon>Spermatophyta</taxon>
        <taxon>Magnoliopsida</taxon>
        <taxon>eudicotyledons</taxon>
        <taxon>Gunneridae</taxon>
        <taxon>Pentapetalae</taxon>
        <taxon>rosids</taxon>
        <taxon>malvids</taxon>
        <taxon>Sapindales</taxon>
        <taxon>Anacardiaceae</taxon>
        <taxon>Pistacia</taxon>
    </lineage>
</organism>
<proteinExistence type="predicted"/>
<keyword evidence="2" id="KW-1185">Reference proteome</keyword>